<proteinExistence type="predicted"/>
<sequence>MVKPFEVAEAMKSVRPELEKIITSSPTCFFRLEESPQENEEGRRGSSRILSETDSLVCDLDETSATREEQALAWARCPNGQAKNYLNATINWMFQGEETQKATTNALPTIPMELLERRLRGANIKPSN</sequence>
<evidence type="ECO:0000313" key="3">
    <source>
        <dbReference type="WBParaSite" id="MCU_006040-RA"/>
    </source>
</evidence>
<gene>
    <name evidence="1" type="ORF">MCOS_LOCUS8468</name>
</gene>
<keyword evidence="2" id="KW-1185">Reference proteome</keyword>
<accession>A0A0R3ULC3</accession>
<reference evidence="3" key="2">
    <citation type="submission" date="2019-11" db="UniProtKB">
        <authorList>
            <consortium name="WormBaseParasite"/>
        </authorList>
    </citation>
    <scope>IDENTIFICATION</scope>
</reference>
<protein>
    <submittedName>
        <fullName evidence="1 3">Uncharacterized protein</fullName>
    </submittedName>
</protein>
<dbReference type="STRING" id="53468.A0A0R3ULC3"/>
<reference evidence="1 2" key="1">
    <citation type="submission" date="2018-10" db="EMBL/GenBank/DDBJ databases">
        <authorList>
            <consortium name="Pathogen Informatics"/>
        </authorList>
    </citation>
    <scope>NUCLEOTIDE SEQUENCE [LARGE SCALE GENOMIC DNA]</scope>
</reference>
<evidence type="ECO:0000313" key="2">
    <source>
        <dbReference type="Proteomes" id="UP000267029"/>
    </source>
</evidence>
<dbReference type="WBParaSite" id="MCU_006040-RA">
    <property type="protein sequence ID" value="MCU_006040-RA"/>
    <property type="gene ID" value="MCU_006040"/>
</dbReference>
<dbReference type="Proteomes" id="UP000267029">
    <property type="component" value="Unassembled WGS sequence"/>
</dbReference>
<dbReference type="AlphaFoldDB" id="A0A0R3ULC3"/>
<name>A0A0R3ULC3_MESCO</name>
<dbReference type="OrthoDB" id="261426at2759"/>
<evidence type="ECO:0000313" key="1">
    <source>
        <dbReference type="EMBL" id="VDD82465.1"/>
    </source>
</evidence>
<organism evidence="1 2">
    <name type="scientific">Mesocestoides corti</name>
    <name type="common">Flatworm</name>
    <dbReference type="NCBI Taxonomy" id="53468"/>
    <lineage>
        <taxon>Eukaryota</taxon>
        <taxon>Metazoa</taxon>
        <taxon>Spiralia</taxon>
        <taxon>Lophotrochozoa</taxon>
        <taxon>Platyhelminthes</taxon>
        <taxon>Cestoda</taxon>
        <taxon>Eucestoda</taxon>
        <taxon>Cyclophyllidea</taxon>
        <taxon>Mesocestoididae</taxon>
        <taxon>Mesocestoides</taxon>
    </lineage>
</organism>
<dbReference type="EMBL" id="UXSR01005517">
    <property type="protein sequence ID" value="VDD82465.1"/>
    <property type="molecule type" value="Genomic_DNA"/>
</dbReference>